<name>A0ABY4BWF3_9MICO</name>
<protein>
    <submittedName>
        <fullName evidence="1">Uncharacterized protein</fullName>
    </submittedName>
</protein>
<gene>
    <name evidence="1" type="ORF">MTO99_12870</name>
</gene>
<dbReference type="EMBL" id="CP094528">
    <property type="protein sequence ID" value="UOE43079.1"/>
    <property type="molecule type" value="Genomic_DNA"/>
</dbReference>
<accession>A0ABY4BWF3</accession>
<sequence length="124" mass="13730">MPARNSLRIENGNLIIVPKGLDKLWGFRRKLTVPLSSVTNVSVEPAPYQIATGWRGPGLDISGKLVGTFHPKGERHYWNYSGTGAALSIRLDEAEHFRQLYLSVDDAATSRQLILQATPSRSTK</sequence>
<dbReference type="RefSeq" id="WP_243554045.1">
    <property type="nucleotide sequence ID" value="NZ_CP094528.1"/>
</dbReference>
<keyword evidence="2" id="KW-1185">Reference proteome</keyword>
<organism evidence="1 2">
    <name type="scientific">Agromyces larvae</name>
    <dbReference type="NCBI Taxonomy" id="2929802"/>
    <lineage>
        <taxon>Bacteria</taxon>
        <taxon>Bacillati</taxon>
        <taxon>Actinomycetota</taxon>
        <taxon>Actinomycetes</taxon>
        <taxon>Micrococcales</taxon>
        <taxon>Microbacteriaceae</taxon>
        <taxon>Agromyces</taxon>
    </lineage>
</organism>
<evidence type="ECO:0000313" key="2">
    <source>
        <dbReference type="Proteomes" id="UP000832097"/>
    </source>
</evidence>
<proteinExistence type="predicted"/>
<dbReference type="Proteomes" id="UP000832097">
    <property type="component" value="Chromosome"/>
</dbReference>
<reference evidence="1 2" key="1">
    <citation type="submission" date="2022-03" db="EMBL/GenBank/DDBJ databases">
        <title>Mucilaginibacter sp. isolated from the gut of Protaetia brevitarsis seulensis larvae.</title>
        <authorList>
            <person name="Won M."/>
            <person name="Kim S.-J."/>
            <person name="Kwon S.-W."/>
        </authorList>
    </citation>
    <scope>NUCLEOTIDE SEQUENCE [LARGE SCALE GENOMIC DNA]</scope>
    <source>
        <strain evidence="1 2">CFWR-12</strain>
    </source>
</reference>
<evidence type="ECO:0000313" key="1">
    <source>
        <dbReference type="EMBL" id="UOE43079.1"/>
    </source>
</evidence>